<name>A0A0E9TS39_ANGAN</name>
<reference evidence="1" key="1">
    <citation type="submission" date="2014-11" db="EMBL/GenBank/DDBJ databases">
        <authorList>
            <person name="Amaro Gonzalez C."/>
        </authorList>
    </citation>
    <scope>NUCLEOTIDE SEQUENCE</scope>
</reference>
<proteinExistence type="predicted"/>
<evidence type="ECO:0000313" key="1">
    <source>
        <dbReference type="EMBL" id="JAH56361.1"/>
    </source>
</evidence>
<reference evidence="1" key="2">
    <citation type="journal article" date="2015" name="Fish Shellfish Immunol.">
        <title>Early steps in the European eel (Anguilla anguilla)-Vibrio vulnificus interaction in the gills: Role of the RtxA13 toxin.</title>
        <authorList>
            <person name="Callol A."/>
            <person name="Pajuelo D."/>
            <person name="Ebbesson L."/>
            <person name="Teles M."/>
            <person name="MacKenzie S."/>
            <person name="Amaro C."/>
        </authorList>
    </citation>
    <scope>NUCLEOTIDE SEQUENCE</scope>
</reference>
<dbReference type="EMBL" id="GBXM01052216">
    <property type="protein sequence ID" value="JAH56361.1"/>
    <property type="molecule type" value="Transcribed_RNA"/>
</dbReference>
<sequence>MLAIPIYILYRHARQLVGLSCTIAHQTTFF</sequence>
<protein>
    <submittedName>
        <fullName evidence="1">Uncharacterized protein</fullName>
    </submittedName>
</protein>
<accession>A0A0E9TS39</accession>
<organism evidence="1">
    <name type="scientific">Anguilla anguilla</name>
    <name type="common">European freshwater eel</name>
    <name type="synonym">Muraena anguilla</name>
    <dbReference type="NCBI Taxonomy" id="7936"/>
    <lineage>
        <taxon>Eukaryota</taxon>
        <taxon>Metazoa</taxon>
        <taxon>Chordata</taxon>
        <taxon>Craniata</taxon>
        <taxon>Vertebrata</taxon>
        <taxon>Euteleostomi</taxon>
        <taxon>Actinopterygii</taxon>
        <taxon>Neopterygii</taxon>
        <taxon>Teleostei</taxon>
        <taxon>Anguilliformes</taxon>
        <taxon>Anguillidae</taxon>
        <taxon>Anguilla</taxon>
    </lineage>
</organism>
<dbReference type="AlphaFoldDB" id="A0A0E9TS39"/>